<gene>
    <name evidence="2" type="ORF">DWE98_10430</name>
</gene>
<dbReference type="NCBIfam" id="TIGR02458">
    <property type="entry name" value="CbtA"/>
    <property type="match status" value="1"/>
</dbReference>
<keyword evidence="1" id="KW-0472">Membrane</keyword>
<proteinExistence type="predicted"/>
<dbReference type="RefSeq" id="WP_114829177.1">
    <property type="nucleotide sequence ID" value="NZ_QQTO01000022.1"/>
</dbReference>
<dbReference type="Pfam" id="PF09490">
    <property type="entry name" value="CbtA"/>
    <property type="match status" value="1"/>
</dbReference>
<feature type="transmembrane region" description="Helical" evidence="1">
    <location>
        <begin position="206"/>
        <end position="233"/>
    </location>
</feature>
<protein>
    <submittedName>
        <fullName evidence="2">Cobalt transporter</fullName>
    </submittedName>
</protein>
<organism evidence="2 3">
    <name type="scientific">Bosea caraganae</name>
    <dbReference type="NCBI Taxonomy" id="2763117"/>
    <lineage>
        <taxon>Bacteria</taxon>
        <taxon>Pseudomonadati</taxon>
        <taxon>Pseudomonadota</taxon>
        <taxon>Alphaproteobacteria</taxon>
        <taxon>Hyphomicrobiales</taxon>
        <taxon>Boseaceae</taxon>
        <taxon>Bosea</taxon>
    </lineage>
</organism>
<keyword evidence="1" id="KW-1133">Transmembrane helix</keyword>
<reference evidence="3" key="1">
    <citation type="submission" date="2018-07" db="EMBL/GenBank/DDBJ databases">
        <authorList>
            <person name="Safronova V.I."/>
            <person name="Chirak E.R."/>
            <person name="Sazanova A.L."/>
        </authorList>
    </citation>
    <scope>NUCLEOTIDE SEQUENCE [LARGE SCALE GENOMIC DNA]</scope>
    <source>
        <strain evidence="3">RCAM04685</strain>
    </source>
</reference>
<dbReference type="EMBL" id="QQTP01000004">
    <property type="protein sequence ID" value="RDJ26235.1"/>
    <property type="molecule type" value="Genomic_DNA"/>
</dbReference>
<keyword evidence="3" id="KW-1185">Reference proteome</keyword>
<keyword evidence="1" id="KW-0812">Transmembrane</keyword>
<dbReference type="AlphaFoldDB" id="A0A370L866"/>
<dbReference type="InterPro" id="IPR012666">
    <property type="entry name" value="CbtA_put"/>
</dbReference>
<comment type="caution">
    <text evidence="2">The sequence shown here is derived from an EMBL/GenBank/DDBJ whole genome shotgun (WGS) entry which is preliminary data.</text>
</comment>
<accession>A0A370L866</accession>
<dbReference type="Proteomes" id="UP000255207">
    <property type="component" value="Unassembled WGS sequence"/>
</dbReference>
<feature type="transmembrane region" description="Helical" evidence="1">
    <location>
        <begin position="117"/>
        <end position="136"/>
    </location>
</feature>
<feature type="transmembrane region" description="Helical" evidence="1">
    <location>
        <begin position="151"/>
        <end position="169"/>
    </location>
</feature>
<evidence type="ECO:0000256" key="1">
    <source>
        <dbReference type="SAM" id="Phobius"/>
    </source>
</evidence>
<feature type="transmembrane region" description="Helical" evidence="1">
    <location>
        <begin position="176"/>
        <end position="194"/>
    </location>
</feature>
<evidence type="ECO:0000313" key="3">
    <source>
        <dbReference type="Proteomes" id="UP000255207"/>
    </source>
</evidence>
<feature type="transmembrane region" description="Helical" evidence="1">
    <location>
        <begin position="83"/>
        <end position="105"/>
    </location>
</feature>
<sequence>MVNRVLTVSLLAGLLAGLLIAALQHVTTTPLILKAETYETAMRAFEAQQAAFSGEAKLILAHSGHEGAEHAEWKPEDGLQRTAFTTLVTIATSIGFAALLLGGMIAAGDAIDERRALIWAACGFLAFGLVPAAGLAPELPGSAAAELVHRQIWWIATALATAGGLFVFLRMEAPWLRALAVLVMLAPHVIGAPHPAAPESKVPAEIAAHFTALSLGIQAALWLVTGFAVGVIWPWVSRRATAAPATA</sequence>
<dbReference type="OrthoDB" id="9813640at2"/>
<name>A0A370L866_9HYPH</name>
<evidence type="ECO:0000313" key="2">
    <source>
        <dbReference type="EMBL" id="RDJ26235.1"/>
    </source>
</evidence>